<gene>
    <name evidence="1" type="ORF">JOM49_005882</name>
</gene>
<dbReference type="EMBL" id="JAGGMS010000001">
    <property type="protein sequence ID" value="MBP2184356.1"/>
    <property type="molecule type" value="Genomic_DNA"/>
</dbReference>
<protein>
    <recommendedName>
        <fullName evidence="3">Leucine rich repeat variant</fullName>
    </recommendedName>
</protein>
<comment type="caution">
    <text evidence="1">The sequence shown here is derived from an EMBL/GenBank/DDBJ whole genome shotgun (WGS) entry which is preliminary data.</text>
</comment>
<organism evidence="1 2">
    <name type="scientific">Amycolatopsis magusensis</name>
    <dbReference type="NCBI Taxonomy" id="882444"/>
    <lineage>
        <taxon>Bacteria</taxon>
        <taxon>Bacillati</taxon>
        <taxon>Actinomycetota</taxon>
        <taxon>Actinomycetes</taxon>
        <taxon>Pseudonocardiales</taxon>
        <taxon>Pseudonocardiaceae</taxon>
        <taxon>Amycolatopsis</taxon>
    </lineage>
</organism>
<dbReference type="RefSeq" id="WP_209667384.1">
    <property type="nucleotide sequence ID" value="NZ_JAGGMS010000001.1"/>
</dbReference>
<evidence type="ECO:0008006" key="3">
    <source>
        <dbReference type="Google" id="ProtNLM"/>
    </source>
</evidence>
<sequence length="446" mass="48308">MDDGLLGLAANPAAPPEVLFRLAALRPAAVEIARRRSALPDSVVERLLATGDSTIALVLASPRQSEATRRRIAEHPAAEVREARRRFVADMIEVGNRVTPGDLAEYAGQGGLAGLVHHEDPVLREAVAGTWDTMPVAVRLELLADPDPRVRRAAAGYPHPPAPVDLHSALLADEATRGKVASYATLTAEAVRECLAGEEELRAEVAVNPTLPAAARDRLAQDPSPYVRSRVLLREDLDEQCRRELHAALLAERDGDFDEVAIALTLLGHDVPSWLPSRPLAERLAHLDSPIPCFRRATALSADLPADVVRRLHTHEDVQVRRIVAHRPDTPGDILERLVSEHGEHPKFRPRITEHPNFPPEAFTRLATSDDARLRVLAAKGPDLIAALAGDTEALVRSAAARHPRIPVSMLDTLLTDDSPDVAKAAAANPALPVDRMYALLDRAGL</sequence>
<evidence type="ECO:0000313" key="2">
    <source>
        <dbReference type="Proteomes" id="UP000741013"/>
    </source>
</evidence>
<dbReference type="InterPro" id="IPR011989">
    <property type="entry name" value="ARM-like"/>
</dbReference>
<evidence type="ECO:0000313" key="1">
    <source>
        <dbReference type="EMBL" id="MBP2184356.1"/>
    </source>
</evidence>
<dbReference type="SUPFAM" id="SSF48371">
    <property type="entry name" value="ARM repeat"/>
    <property type="match status" value="1"/>
</dbReference>
<dbReference type="Pfam" id="PF01816">
    <property type="entry name" value="LRV"/>
    <property type="match status" value="1"/>
</dbReference>
<dbReference type="InterPro" id="IPR004830">
    <property type="entry name" value="LRR_variant"/>
</dbReference>
<dbReference type="Gene3D" id="1.25.10.10">
    <property type="entry name" value="Leucine-rich Repeat Variant"/>
    <property type="match status" value="2"/>
</dbReference>
<keyword evidence="2" id="KW-1185">Reference proteome</keyword>
<accession>A0ABS4PY45</accession>
<reference evidence="1 2" key="1">
    <citation type="submission" date="2021-03" db="EMBL/GenBank/DDBJ databases">
        <title>Sequencing the genomes of 1000 actinobacteria strains.</title>
        <authorList>
            <person name="Klenk H.-P."/>
        </authorList>
    </citation>
    <scope>NUCLEOTIDE SEQUENCE [LARGE SCALE GENOMIC DNA]</scope>
    <source>
        <strain evidence="1 2">DSM 45510</strain>
    </source>
</reference>
<name>A0ABS4PY45_9PSEU</name>
<proteinExistence type="predicted"/>
<dbReference type="InterPro" id="IPR016024">
    <property type="entry name" value="ARM-type_fold"/>
</dbReference>
<dbReference type="Proteomes" id="UP000741013">
    <property type="component" value="Unassembled WGS sequence"/>
</dbReference>